<organism evidence="2 3">
    <name type="scientific">Candidatus Glassbacteria bacterium RIFCSPLOWO2_12_FULL_58_11</name>
    <dbReference type="NCBI Taxonomy" id="1817867"/>
    <lineage>
        <taxon>Bacteria</taxon>
        <taxon>Candidatus Glassiibacteriota</taxon>
    </lineage>
</organism>
<evidence type="ECO:0000313" key="3">
    <source>
        <dbReference type="Proteomes" id="UP000179129"/>
    </source>
</evidence>
<evidence type="ECO:0000313" key="2">
    <source>
        <dbReference type="EMBL" id="OGG02825.1"/>
    </source>
</evidence>
<feature type="domain" description="Amidohydrolase-related" evidence="1">
    <location>
        <begin position="77"/>
        <end position="328"/>
    </location>
</feature>
<sequence length="330" mass="38303">MPKIDAHTHISGLALEEEAPFFAKLAEHNMKWLTICTRGMNWPRMQKMTDLAERLHPLYPEQVAWAASFNLSNWGHPDWEQAALQTLRSGFEQGAVAVKVWKEIGMELKDPDSSYVMIDDPRFDPLFDFIESRGKTLVAHIGEPRNCWLPLDSMTANNDRKYFAENPKYHACLHPEIPHYWKQIAARDNVLKKHPGLRVVGCHLGSLEFDVDTLARRLDEYPNFAVDMAARICHFQVQDREKVRNFMLKYQDRLLYGTDLAISAGSPKGASLEETLKTIEETYRKDYRYFATDEEMSVWEVNGPFRGLDLPKETLKKMFYENAEKWYPGI</sequence>
<evidence type="ECO:0000259" key="1">
    <source>
        <dbReference type="Pfam" id="PF04909"/>
    </source>
</evidence>
<name>A0A1F5YRT0_9BACT</name>
<protein>
    <recommendedName>
        <fullName evidence="1">Amidohydrolase-related domain-containing protein</fullName>
    </recommendedName>
</protein>
<accession>A0A1F5YRT0</accession>
<reference evidence="2 3" key="1">
    <citation type="journal article" date="2016" name="Nat. Commun.">
        <title>Thousands of microbial genomes shed light on interconnected biogeochemical processes in an aquifer system.</title>
        <authorList>
            <person name="Anantharaman K."/>
            <person name="Brown C.T."/>
            <person name="Hug L.A."/>
            <person name="Sharon I."/>
            <person name="Castelle C.J."/>
            <person name="Probst A.J."/>
            <person name="Thomas B.C."/>
            <person name="Singh A."/>
            <person name="Wilkins M.J."/>
            <person name="Karaoz U."/>
            <person name="Brodie E.L."/>
            <person name="Williams K.H."/>
            <person name="Hubbard S.S."/>
            <person name="Banfield J.F."/>
        </authorList>
    </citation>
    <scope>NUCLEOTIDE SEQUENCE [LARGE SCALE GENOMIC DNA]</scope>
</reference>
<dbReference type="STRING" id="1817867.A3F83_06935"/>
<dbReference type="Pfam" id="PF04909">
    <property type="entry name" value="Amidohydro_2"/>
    <property type="match status" value="1"/>
</dbReference>
<dbReference type="SUPFAM" id="SSF51556">
    <property type="entry name" value="Metallo-dependent hydrolases"/>
    <property type="match status" value="1"/>
</dbReference>
<dbReference type="InterPro" id="IPR006680">
    <property type="entry name" value="Amidohydro-rel"/>
</dbReference>
<comment type="caution">
    <text evidence="2">The sequence shown here is derived from an EMBL/GenBank/DDBJ whole genome shotgun (WGS) entry which is preliminary data.</text>
</comment>
<dbReference type="EMBL" id="MFIX01000170">
    <property type="protein sequence ID" value="OGG02825.1"/>
    <property type="molecule type" value="Genomic_DNA"/>
</dbReference>
<dbReference type="AlphaFoldDB" id="A0A1F5YRT0"/>
<dbReference type="GO" id="GO:0016787">
    <property type="term" value="F:hydrolase activity"/>
    <property type="evidence" value="ECO:0007669"/>
    <property type="project" value="InterPro"/>
</dbReference>
<dbReference type="InterPro" id="IPR032466">
    <property type="entry name" value="Metal_Hydrolase"/>
</dbReference>
<proteinExistence type="predicted"/>
<dbReference type="Proteomes" id="UP000179129">
    <property type="component" value="Unassembled WGS sequence"/>
</dbReference>
<gene>
    <name evidence="2" type="ORF">A3F83_06935</name>
</gene>
<dbReference type="Gene3D" id="3.20.20.140">
    <property type="entry name" value="Metal-dependent hydrolases"/>
    <property type="match status" value="1"/>
</dbReference>